<protein>
    <submittedName>
        <fullName evidence="1">Uncharacterized protein</fullName>
    </submittedName>
</protein>
<reference evidence="2" key="1">
    <citation type="journal article" date="2019" name="Int. J. Syst. Evol. Microbiol.">
        <title>The Global Catalogue of Microorganisms (GCM) 10K type strain sequencing project: providing services to taxonomists for standard genome sequencing and annotation.</title>
        <authorList>
            <consortium name="The Broad Institute Genomics Platform"/>
            <consortium name="The Broad Institute Genome Sequencing Center for Infectious Disease"/>
            <person name="Wu L."/>
            <person name="Ma J."/>
        </authorList>
    </citation>
    <scope>NUCLEOTIDE SEQUENCE [LARGE SCALE GENOMIC DNA]</scope>
    <source>
        <strain evidence="2">JCM 3399</strain>
    </source>
</reference>
<keyword evidence="2" id="KW-1185">Reference proteome</keyword>
<evidence type="ECO:0000313" key="2">
    <source>
        <dbReference type="Proteomes" id="UP000654471"/>
    </source>
</evidence>
<comment type="caution">
    <text evidence="1">The sequence shown here is derived from an EMBL/GenBank/DDBJ whole genome shotgun (WGS) entry which is preliminary data.</text>
</comment>
<sequence length="115" mass="12415">MPPSPFMAVEPYRLRSTYPLLSQTACADIAQVEFLSVGSQAAAGELAADTNVTAYPRQTACDVAVRRYPEIAKEADTSCCPVSPDAIRDSGCDLRRPIVGDLLRVGISSDVVRRR</sequence>
<name>A0ABQ2VN05_9ACTN</name>
<dbReference type="Proteomes" id="UP000654471">
    <property type="component" value="Unassembled WGS sequence"/>
</dbReference>
<organism evidence="1 2">
    <name type="scientific">Streptomyces albospinus</name>
    <dbReference type="NCBI Taxonomy" id="285515"/>
    <lineage>
        <taxon>Bacteria</taxon>
        <taxon>Bacillati</taxon>
        <taxon>Actinomycetota</taxon>
        <taxon>Actinomycetes</taxon>
        <taxon>Kitasatosporales</taxon>
        <taxon>Streptomycetaceae</taxon>
        <taxon>Streptomyces</taxon>
    </lineage>
</organism>
<proteinExistence type="predicted"/>
<accession>A0ABQ2VN05</accession>
<gene>
    <name evidence="1" type="ORF">GCM10010211_73980</name>
</gene>
<dbReference type="EMBL" id="BMRP01000050">
    <property type="protein sequence ID" value="GGU96041.1"/>
    <property type="molecule type" value="Genomic_DNA"/>
</dbReference>
<evidence type="ECO:0000313" key="1">
    <source>
        <dbReference type="EMBL" id="GGU96041.1"/>
    </source>
</evidence>